<feature type="transmembrane region" description="Helical" evidence="1">
    <location>
        <begin position="12"/>
        <end position="30"/>
    </location>
</feature>
<name>A0A502C3A1_9SPHN</name>
<keyword evidence="1" id="KW-1133">Transmembrane helix</keyword>
<dbReference type="AlphaFoldDB" id="A0A502C3A1"/>
<comment type="caution">
    <text evidence="2">The sequence shown here is derived from an EMBL/GenBank/DDBJ whole genome shotgun (WGS) entry which is preliminary data.</text>
</comment>
<sequence>MIKPPSIARFEQYYWGSVILGLINSVLTWSDRAAVMAVNPMFATMSWLMPVMAVIGLIIAILLWYFIVRSPSVVAKWVIVVFAVLGAIGLLFSLFALARNGVPNPVPVIITVVVNLLYIAAALMLFKPDSRAWLGEELGEGVEGRDEAPLP</sequence>
<keyword evidence="1" id="KW-0472">Membrane</keyword>
<feature type="transmembrane region" description="Helical" evidence="1">
    <location>
        <begin position="104"/>
        <end position="126"/>
    </location>
</feature>
<feature type="transmembrane region" description="Helical" evidence="1">
    <location>
        <begin position="42"/>
        <end position="65"/>
    </location>
</feature>
<dbReference type="Proteomes" id="UP000318413">
    <property type="component" value="Unassembled WGS sequence"/>
</dbReference>
<dbReference type="EMBL" id="RCZK01000019">
    <property type="protein sequence ID" value="TPG07222.1"/>
    <property type="molecule type" value="Genomic_DNA"/>
</dbReference>
<dbReference type="RefSeq" id="WP_140872726.1">
    <property type="nucleotide sequence ID" value="NZ_RCZK01000019.1"/>
</dbReference>
<dbReference type="OrthoDB" id="7509246at2"/>
<organism evidence="2 3">
    <name type="scientific">Sphingomonas oligophenolica</name>
    <dbReference type="NCBI Taxonomy" id="301154"/>
    <lineage>
        <taxon>Bacteria</taxon>
        <taxon>Pseudomonadati</taxon>
        <taxon>Pseudomonadota</taxon>
        <taxon>Alphaproteobacteria</taxon>
        <taxon>Sphingomonadales</taxon>
        <taxon>Sphingomonadaceae</taxon>
        <taxon>Sphingomonas</taxon>
    </lineage>
</organism>
<evidence type="ECO:0000256" key="1">
    <source>
        <dbReference type="SAM" id="Phobius"/>
    </source>
</evidence>
<protein>
    <submittedName>
        <fullName evidence="2">Uncharacterized protein</fullName>
    </submittedName>
</protein>
<accession>A0A502C3A1</accession>
<evidence type="ECO:0000313" key="2">
    <source>
        <dbReference type="EMBL" id="TPG07222.1"/>
    </source>
</evidence>
<proteinExistence type="predicted"/>
<keyword evidence="1" id="KW-0812">Transmembrane</keyword>
<keyword evidence="3" id="KW-1185">Reference proteome</keyword>
<evidence type="ECO:0000313" key="3">
    <source>
        <dbReference type="Proteomes" id="UP000318413"/>
    </source>
</evidence>
<feature type="transmembrane region" description="Helical" evidence="1">
    <location>
        <begin position="77"/>
        <end position="98"/>
    </location>
</feature>
<reference evidence="2 3" key="1">
    <citation type="journal article" date="2019" name="Environ. Microbiol.">
        <title>Species interactions and distinct microbial communities in high Arctic permafrost affected cryosols are associated with the CH4 and CO2 gas fluxes.</title>
        <authorList>
            <person name="Altshuler I."/>
            <person name="Hamel J."/>
            <person name="Turney S."/>
            <person name="Magnuson E."/>
            <person name="Levesque R."/>
            <person name="Greer C."/>
            <person name="Whyte L.G."/>
        </authorList>
    </citation>
    <scope>NUCLEOTIDE SEQUENCE [LARGE SCALE GENOMIC DNA]</scope>
    <source>
        <strain evidence="2 3">S5.1</strain>
    </source>
</reference>
<gene>
    <name evidence="2" type="ORF">EAH84_14580</name>
</gene>